<dbReference type="AlphaFoldDB" id="A0A1R3TBF5"/>
<reference evidence="1" key="2">
    <citation type="submission" date="2017-02" db="EMBL/GenBank/DDBJ databases">
        <title>Diversity of integrative and conjugative elements of Streptococcus salivarius and their intra- and interspecies transfer.</title>
        <authorList>
            <person name="Dahmane N."/>
            <person name="Libante V."/>
            <person name="Charron-Bourgoin F."/>
            <person name="Guedon E."/>
            <person name="Guedon G."/>
            <person name="Leblond-Bourget N."/>
            <person name="Payot S."/>
        </authorList>
    </citation>
    <scope>NUCLEOTIDE SEQUENCE</scope>
    <source>
        <strain evidence="1">F1-8</strain>
    </source>
</reference>
<sequence length="114" mass="13265">MSLLSDFLGTEDFSLMDSPMFQELVKNIKNNRIYSANKEFDYSLNLSSKPQKYRDEIRFTSRIDEQNDFYNLNSINNVNTMPKHVIKNKKTGFSYFSINSENSIITKENSEVAA</sequence>
<dbReference type="RefSeq" id="WP_045769323.1">
    <property type="nucleotide sequence ID" value="NZ_JADNBS010000003.1"/>
</dbReference>
<name>A0A1R3TBF5_STRSL</name>
<accession>A0A1R3TBF5</accession>
<protein>
    <submittedName>
        <fullName evidence="1">Uncharacterized protein</fullName>
    </submittedName>
</protein>
<reference evidence="1" key="1">
    <citation type="submission" date="2016-08" db="EMBL/GenBank/DDBJ databases">
        <authorList>
            <person name="Seilhamer J.J."/>
        </authorList>
    </citation>
    <scope>NUCLEOTIDE SEQUENCE</scope>
    <source>
        <strain evidence="1">F1-8</strain>
    </source>
</reference>
<dbReference type="EMBL" id="LT622828">
    <property type="protein sequence ID" value="SCW20729.1"/>
    <property type="molecule type" value="Genomic_DNA"/>
</dbReference>
<proteinExistence type="predicted"/>
<organism evidence="1">
    <name type="scientific">Streptococcus salivarius</name>
    <dbReference type="NCBI Taxonomy" id="1304"/>
    <lineage>
        <taxon>Bacteria</taxon>
        <taxon>Bacillati</taxon>
        <taxon>Bacillota</taxon>
        <taxon>Bacilli</taxon>
        <taxon>Lactobacillales</taxon>
        <taxon>Streptococcaceae</taxon>
        <taxon>Streptococcus</taxon>
    </lineage>
</organism>
<evidence type="ECO:0000313" key="1">
    <source>
        <dbReference type="EMBL" id="SCW20729.1"/>
    </source>
</evidence>